<dbReference type="PROSITE" id="PS00647">
    <property type="entry name" value="THYMID_PHOSPHORYLASE"/>
    <property type="match status" value="1"/>
</dbReference>
<evidence type="ECO:0000256" key="9">
    <source>
        <dbReference type="ARBA" id="ARBA00022679"/>
    </source>
</evidence>
<dbReference type="InterPro" id="IPR017459">
    <property type="entry name" value="Glycosyl_Trfase_fam3_N_dom"/>
</dbReference>
<gene>
    <name evidence="13" type="ORF">EV213_103183</name>
</gene>
<dbReference type="Pfam" id="PF07831">
    <property type="entry name" value="PYNP_C"/>
    <property type="match status" value="1"/>
</dbReference>
<dbReference type="GO" id="GO:0006213">
    <property type="term" value="P:pyrimidine nucleoside metabolic process"/>
    <property type="evidence" value="ECO:0007669"/>
    <property type="project" value="InterPro"/>
</dbReference>
<reference evidence="13 14" key="1">
    <citation type="submission" date="2019-03" db="EMBL/GenBank/DDBJ databases">
        <title>Genomic Encyclopedia of Type Strains, Phase IV (KMG-IV): sequencing the most valuable type-strain genomes for metagenomic binning, comparative biology and taxonomic classification.</title>
        <authorList>
            <person name="Goeker M."/>
        </authorList>
    </citation>
    <scope>NUCLEOTIDE SEQUENCE [LARGE SCALE GENOMIC DNA]</scope>
    <source>
        <strain evidence="13 14">DSM 28697</strain>
    </source>
</reference>
<evidence type="ECO:0000256" key="5">
    <source>
        <dbReference type="ARBA" id="ARBA00011738"/>
    </source>
</evidence>
<dbReference type="Gene3D" id="3.90.1170.30">
    <property type="entry name" value="Pyrimidine nucleoside phosphorylase-like, C-terminal domain"/>
    <property type="match status" value="1"/>
</dbReference>
<dbReference type="Gene3D" id="1.20.970.10">
    <property type="entry name" value="Transferase, Pyrimidine Nucleoside Phosphorylase, Chain C"/>
    <property type="match status" value="1"/>
</dbReference>
<dbReference type="InterPro" id="IPR018090">
    <property type="entry name" value="Pyrmidine_PPas_bac/euk"/>
</dbReference>
<comment type="catalytic activity">
    <reaction evidence="11">
        <text>thymidine + phosphate = 2-deoxy-alpha-D-ribose 1-phosphate + thymine</text>
        <dbReference type="Rhea" id="RHEA:16037"/>
        <dbReference type="ChEBI" id="CHEBI:17748"/>
        <dbReference type="ChEBI" id="CHEBI:17821"/>
        <dbReference type="ChEBI" id="CHEBI:43474"/>
        <dbReference type="ChEBI" id="CHEBI:57259"/>
        <dbReference type="EC" id="2.4.2.2"/>
    </reaction>
</comment>
<dbReference type="FunFam" id="3.40.1030.10:FF:000003">
    <property type="entry name" value="Pyrimidine-nucleoside phosphorylase"/>
    <property type="match status" value="1"/>
</dbReference>
<keyword evidence="9" id="KW-0808">Transferase</keyword>
<accession>A0A4R6UET2</accession>
<comment type="catalytic activity">
    <reaction evidence="1">
        <text>2'-deoxyuridine + phosphate = 2-deoxy-alpha-D-ribose 1-phosphate + uracil</text>
        <dbReference type="Rhea" id="RHEA:22824"/>
        <dbReference type="ChEBI" id="CHEBI:16450"/>
        <dbReference type="ChEBI" id="CHEBI:17568"/>
        <dbReference type="ChEBI" id="CHEBI:43474"/>
        <dbReference type="ChEBI" id="CHEBI:57259"/>
        <dbReference type="EC" id="2.4.2.2"/>
    </reaction>
</comment>
<sequence length="435" mass="46649">MRMTDVIERKRDGKALTGEEIKALVKGYTEDSIPDYQMSAFLMAVYYEGMSDEEVAALTDAMATSGETLDYASLGNKTVDKHSTGGVGDKTTFVVAPLAASCGIIVPKMSGRGLGHTGGTIDKLEAIPGFKTDATKEEFNTLLKTYGMAVVGQTQDLAPADKKIYALRDVTATVESLPLIASSVMSKKIAAGAKGIVLDVKVGSGAFMKSADEARKLASTMVSIGEALGRKTIALLTNMDQPLGYTIGNLLEVEEAIDTLKGEGPEDVTELSVQLVARMLMCTDESITFDKAYETVKAKLLSGEALEKFISYSESRGADRALFSSFSSLYEGVETIDLYPEQEGYIHRFDTQGIGRAAMWLGAGRADKTSQIDPAVGLKLLKKSGDFVSTDTPWVRLYVRKGTSCEDTKRLLQECIELGAAAPDTLPLIIDTVTA</sequence>
<proteinExistence type="inferred from homology"/>
<dbReference type="GO" id="GO:0005829">
    <property type="term" value="C:cytosol"/>
    <property type="evidence" value="ECO:0007669"/>
    <property type="project" value="TreeGrafter"/>
</dbReference>
<dbReference type="Pfam" id="PF02885">
    <property type="entry name" value="Glycos_trans_3N"/>
    <property type="match status" value="1"/>
</dbReference>
<dbReference type="GO" id="GO:0006206">
    <property type="term" value="P:pyrimidine nucleobase metabolic process"/>
    <property type="evidence" value="ECO:0007669"/>
    <property type="project" value="InterPro"/>
</dbReference>
<comment type="subunit">
    <text evidence="5">Homodimer.</text>
</comment>
<dbReference type="PANTHER" id="PTHR10515:SF0">
    <property type="entry name" value="THYMIDINE PHOSPHORYLASE"/>
    <property type="match status" value="1"/>
</dbReference>
<name>A0A4R6UET2_9BACI</name>
<dbReference type="NCBIfam" id="NF004490">
    <property type="entry name" value="PRK05820.1"/>
    <property type="match status" value="1"/>
</dbReference>
<evidence type="ECO:0000259" key="12">
    <source>
        <dbReference type="SMART" id="SM00941"/>
    </source>
</evidence>
<dbReference type="GO" id="GO:0009032">
    <property type="term" value="F:thymidine phosphorylase activity"/>
    <property type="evidence" value="ECO:0007669"/>
    <property type="project" value="TreeGrafter"/>
</dbReference>
<organism evidence="13 14">
    <name type="scientific">Aureibacillus halotolerans</name>
    <dbReference type="NCBI Taxonomy" id="1508390"/>
    <lineage>
        <taxon>Bacteria</taxon>
        <taxon>Bacillati</taxon>
        <taxon>Bacillota</taxon>
        <taxon>Bacilli</taxon>
        <taxon>Bacillales</taxon>
        <taxon>Bacillaceae</taxon>
        <taxon>Aureibacillus</taxon>
    </lineage>
</organism>
<dbReference type="SUPFAM" id="SSF47648">
    <property type="entry name" value="Nucleoside phosphorylase/phosphoribosyltransferase N-terminal domain"/>
    <property type="match status" value="1"/>
</dbReference>
<dbReference type="NCBIfam" id="TIGR02644">
    <property type="entry name" value="Y_phosphoryl"/>
    <property type="match status" value="1"/>
</dbReference>
<dbReference type="Gene3D" id="3.40.1030.10">
    <property type="entry name" value="Nucleoside phosphorylase/phosphoribosyltransferase catalytic domain"/>
    <property type="match status" value="1"/>
</dbReference>
<evidence type="ECO:0000256" key="3">
    <source>
        <dbReference type="ARBA" id="ARBA00003877"/>
    </source>
</evidence>
<comment type="catalytic activity">
    <reaction evidence="10">
        <text>uridine + phosphate = alpha-D-ribose 1-phosphate + uracil</text>
        <dbReference type="Rhea" id="RHEA:24388"/>
        <dbReference type="ChEBI" id="CHEBI:16704"/>
        <dbReference type="ChEBI" id="CHEBI:17568"/>
        <dbReference type="ChEBI" id="CHEBI:43474"/>
        <dbReference type="ChEBI" id="CHEBI:57720"/>
        <dbReference type="EC" id="2.4.2.2"/>
    </reaction>
</comment>
<evidence type="ECO:0000256" key="10">
    <source>
        <dbReference type="ARBA" id="ARBA00048453"/>
    </source>
</evidence>
<comment type="caution">
    <text evidence="13">The sequence shown here is derived from an EMBL/GenBank/DDBJ whole genome shotgun (WGS) entry which is preliminary data.</text>
</comment>
<evidence type="ECO:0000256" key="2">
    <source>
        <dbReference type="ARBA" id="ARBA00001958"/>
    </source>
</evidence>
<dbReference type="PIRSF" id="PIRSF000478">
    <property type="entry name" value="TP_PyNP"/>
    <property type="match status" value="1"/>
</dbReference>
<comment type="similarity">
    <text evidence="4">Belongs to the thymidine/pyrimidine-nucleoside phosphorylase family.</text>
</comment>
<evidence type="ECO:0000256" key="11">
    <source>
        <dbReference type="ARBA" id="ARBA00048525"/>
    </source>
</evidence>
<dbReference type="InterPro" id="IPR036320">
    <property type="entry name" value="Glycosyl_Trfase_fam3_N_dom_sf"/>
</dbReference>
<dbReference type="InterPro" id="IPR013102">
    <property type="entry name" value="PYNP_C"/>
</dbReference>
<comment type="function">
    <text evidence="3">Catalyzes phosphorolysis of the pyrimidine nucleosides uridine, thymidine and 2'-deoxyuridine with the formation of the corresponding pyrimidine base and ribose-1-phosphate.</text>
</comment>
<protein>
    <recommendedName>
        <fullName evidence="7">Pyrimidine-nucleoside phosphorylase</fullName>
        <ecNumber evidence="6">2.4.2.2</ecNumber>
    </recommendedName>
</protein>
<evidence type="ECO:0000313" key="14">
    <source>
        <dbReference type="Proteomes" id="UP000295632"/>
    </source>
</evidence>
<feature type="domain" description="Pyrimidine nucleoside phosphorylase C-terminal" evidence="12">
    <location>
        <begin position="345"/>
        <end position="419"/>
    </location>
</feature>
<dbReference type="AlphaFoldDB" id="A0A4R6UET2"/>
<dbReference type="InterPro" id="IPR017872">
    <property type="entry name" value="Pyrmidine_PPase_CS"/>
</dbReference>
<evidence type="ECO:0000256" key="8">
    <source>
        <dbReference type="ARBA" id="ARBA00022676"/>
    </source>
</evidence>
<keyword evidence="8" id="KW-0328">Glycosyltransferase</keyword>
<keyword evidence="14" id="KW-1185">Reference proteome</keyword>
<dbReference type="SUPFAM" id="SSF52418">
    <property type="entry name" value="Nucleoside phosphorylase/phosphoribosyltransferase catalytic domain"/>
    <property type="match status" value="1"/>
</dbReference>
<evidence type="ECO:0000256" key="1">
    <source>
        <dbReference type="ARBA" id="ARBA00001066"/>
    </source>
</evidence>
<dbReference type="Proteomes" id="UP000295632">
    <property type="component" value="Unassembled WGS sequence"/>
</dbReference>
<dbReference type="Pfam" id="PF00591">
    <property type="entry name" value="Glycos_transf_3"/>
    <property type="match status" value="1"/>
</dbReference>
<evidence type="ECO:0000256" key="7">
    <source>
        <dbReference type="ARBA" id="ARBA00014680"/>
    </source>
</evidence>
<evidence type="ECO:0000256" key="4">
    <source>
        <dbReference type="ARBA" id="ARBA00006915"/>
    </source>
</evidence>
<dbReference type="InterPro" id="IPR035902">
    <property type="entry name" value="Nuc_phospho_transferase"/>
</dbReference>
<dbReference type="InterPro" id="IPR000312">
    <property type="entry name" value="Glycosyl_Trfase_fam3"/>
</dbReference>
<comment type="cofactor">
    <cofactor evidence="2">
        <name>K(+)</name>
        <dbReference type="ChEBI" id="CHEBI:29103"/>
    </cofactor>
</comment>
<dbReference type="SUPFAM" id="SSF54680">
    <property type="entry name" value="Pyrimidine nucleoside phosphorylase C-terminal domain"/>
    <property type="match status" value="1"/>
</dbReference>
<dbReference type="InterPro" id="IPR000053">
    <property type="entry name" value="Thymidine/pyrmidine_PPase"/>
</dbReference>
<dbReference type="InterPro" id="IPR036566">
    <property type="entry name" value="PYNP-like_C_sf"/>
</dbReference>
<dbReference type="RefSeq" id="WP_166639165.1">
    <property type="nucleotide sequence ID" value="NZ_SNYJ01000003.1"/>
</dbReference>
<dbReference type="SMART" id="SM00941">
    <property type="entry name" value="PYNP_C"/>
    <property type="match status" value="1"/>
</dbReference>
<dbReference type="EC" id="2.4.2.2" evidence="6"/>
<dbReference type="GO" id="GO:0004645">
    <property type="term" value="F:1,4-alpha-oligoglucan phosphorylase activity"/>
    <property type="evidence" value="ECO:0007669"/>
    <property type="project" value="InterPro"/>
</dbReference>
<dbReference type="PANTHER" id="PTHR10515">
    <property type="entry name" value="THYMIDINE PHOSPHORYLASE"/>
    <property type="match status" value="1"/>
</dbReference>
<dbReference type="EMBL" id="SNYJ01000003">
    <property type="protein sequence ID" value="TDQ41604.1"/>
    <property type="molecule type" value="Genomic_DNA"/>
</dbReference>
<evidence type="ECO:0000256" key="6">
    <source>
        <dbReference type="ARBA" id="ARBA00011889"/>
    </source>
</evidence>
<evidence type="ECO:0000313" key="13">
    <source>
        <dbReference type="EMBL" id="TDQ41604.1"/>
    </source>
</evidence>